<evidence type="ECO:0000313" key="1">
    <source>
        <dbReference type="EMBL" id="MDN3204734.1"/>
    </source>
</evidence>
<keyword evidence="2" id="KW-1185">Reference proteome</keyword>
<reference evidence="1" key="1">
    <citation type="submission" date="2023-06" db="EMBL/GenBank/DDBJ databases">
        <title>Robiginitalea aurantiacus sp. nov. and Algoriphagus sediminis sp. nov., isolated from coastal sediment.</title>
        <authorList>
            <person name="Zhou Z.Y."/>
            <person name="An J."/>
            <person name="Jia Y.W."/>
            <person name="Du Z.J."/>
        </authorList>
    </citation>
    <scope>NUCLEOTIDE SEQUENCE</scope>
    <source>
        <strain evidence="1">C2-7</strain>
    </source>
</reference>
<evidence type="ECO:0000313" key="2">
    <source>
        <dbReference type="Proteomes" id="UP001171916"/>
    </source>
</evidence>
<organism evidence="1 2">
    <name type="scientific">Algoriphagus sediminis</name>
    <dbReference type="NCBI Taxonomy" id="3057113"/>
    <lineage>
        <taxon>Bacteria</taxon>
        <taxon>Pseudomonadati</taxon>
        <taxon>Bacteroidota</taxon>
        <taxon>Cytophagia</taxon>
        <taxon>Cytophagales</taxon>
        <taxon>Cyclobacteriaceae</taxon>
        <taxon>Algoriphagus</taxon>
    </lineage>
</organism>
<protein>
    <submittedName>
        <fullName evidence="1">Uncharacterized protein</fullName>
    </submittedName>
</protein>
<proteinExistence type="predicted"/>
<accession>A0ABT7YEW3</accession>
<dbReference type="Proteomes" id="UP001171916">
    <property type="component" value="Unassembled WGS sequence"/>
</dbReference>
<sequence length="532" mass="62096">MEENFQLKNKSIDNSSTTEIIFSKDIVISELYIDFTFIQSPSHYRNVSYEWEEILDDKLMLSSYSPKIIRWKDEVKAVSATNSGSWEIDPKKSLLRWYVVHPDLAPSFTYDRTDHRVWHFEYDFYEGNSFKLQFLFTKDEIEEWARTPIGFVPTVCFTDHCDFDTPDLLTKQRLIFSNTGIRTTKGIFLYDQSDRPFHASFENVGIKEELKLWEDDGHELAYHAFSKSEGKESQKHFNYYQSPADFEPIQTYIDHGFLSYNASQREPNELAAWFTHQNKKGIQQVWNYVDSFEATAFCNNQLSTYDSSIAALWKSKEIHEKEGLHEDSSRLFKAWLSYGTSEELDFAVKHLNTSIHQFRTEKAKAFPALTRNFLKTLKHAVNPEVISQNFLRRTKPFHFNRFTPIIFKSPHQKDTEVYSFQTASVKNFETALSEYSLEKLKREKGVLIAHTYFAYTSSNHAGRLFLDDSGKQNEVAVQGFERLGQLISNKEVWNPTIAEMVGFYKKLEKVEYRSENGKVKLVNAPGPSRKIS</sequence>
<comment type="caution">
    <text evidence="1">The sequence shown here is derived from an EMBL/GenBank/DDBJ whole genome shotgun (WGS) entry which is preliminary data.</text>
</comment>
<dbReference type="RefSeq" id="WP_290000438.1">
    <property type="nucleotide sequence ID" value="NZ_JAUEPH010000004.1"/>
</dbReference>
<name>A0ABT7YEW3_9BACT</name>
<gene>
    <name evidence="1" type="ORF">QVH07_11270</name>
</gene>
<dbReference type="EMBL" id="JAUEPH010000004">
    <property type="protein sequence ID" value="MDN3204734.1"/>
    <property type="molecule type" value="Genomic_DNA"/>
</dbReference>